<evidence type="ECO:0000256" key="7">
    <source>
        <dbReference type="ARBA" id="ARBA00023136"/>
    </source>
</evidence>
<evidence type="ECO:0000256" key="1">
    <source>
        <dbReference type="ARBA" id="ARBA00004141"/>
    </source>
</evidence>
<dbReference type="PANTHER" id="PTHR43184">
    <property type="entry name" value="MAJOR FACILITATOR SUPERFAMILY TRANSPORTER 16, ISOFORM B"/>
    <property type="match status" value="1"/>
</dbReference>
<keyword evidence="6 10" id="KW-1133">Transmembrane helix</keyword>
<dbReference type="Pfam" id="PF07690">
    <property type="entry name" value="MFS_1"/>
    <property type="match status" value="1"/>
</dbReference>
<name>A0AA39FC22_MICHY</name>
<feature type="transmembrane region" description="Helical" evidence="10">
    <location>
        <begin position="434"/>
        <end position="454"/>
    </location>
</feature>
<dbReference type="PANTHER" id="PTHR43184:SF12">
    <property type="entry name" value="SUGAR PHOSPHATE EXCHANGER 3"/>
    <property type="match status" value="1"/>
</dbReference>
<feature type="transmembrane region" description="Helical" evidence="10">
    <location>
        <begin position="474"/>
        <end position="497"/>
    </location>
</feature>
<dbReference type="EMBL" id="JAQQBR010001832">
    <property type="protein sequence ID" value="KAK0166799.1"/>
    <property type="molecule type" value="Genomic_DNA"/>
</dbReference>
<dbReference type="PIRSF" id="PIRSF002808">
    <property type="entry name" value="Hexose_phosphate_transp"/>
    <property type="match status" value="1"/>
</dbReference>
<gene>
    <name evidence="12" type="ORF">PV327_004282</name>
</gene>
<dbReference type="InterPro" id="IPR011701">
    <property type="entry name" value="MFS"/>
</dbReference>
<reference evidence="12" key="1">
    <citation type="journal article" date="2023" name="bioRxiv">
        <title>Scaffold-level genome assemblies of two parasitoid biocontrol wasps reveal the parthenogenesis mechanism and an associated novel virus.</title>
        <authorList>
            <person name="Inwood S."/>
            <person name="Skelly J."/>
            <person name="Guhlin J."/>
            <person name="Harrop T."/>
            <person name="Goldson S."/>
            <person name="Dearden P."/>
        </authorList>
    </citation>
    <scope>NUCLEOTIDE SEQUENCE</scope>
    <source>
        <strain evidence="12">Lincoln</strain>
        <tissue evidence="12">Whole body</tissue>
    </source>
</reference>
<feature type="transmembrane region" description="Helical" evidence="10">
    <location>
        <begin position="193"/>
        <end position="213"/>
    </location>
</feature>
<evidence type="ECO:0000256" key="8">
    <source>
        <dbReference type="ARBA" id="ARBA00041091"/>
    </source>
</evidence>
<sequence length="542" mass="59499">MVITSMDIPWGIKLINWISGKCCPTRNMNKLTWHRGAVLALTYLAYMCYHMSRKPISVVKNVLNFNCTTLTPPSDIIIDDKNRNTWCDWAPFDTEDAPALLGILDSAFLFAYAAAMFLSGFVAERVNLRYFLSLGMLASGISCYLFGIAKTYNIHSLWYFIIVQALGGVFQTSGWPGVVTVVGNWFGKGKRGLIFGIWNSHTSLGNILGNLIAAEYVETNWGRSFIVPGVLMGLAGFIIFLFLAPHPFDVGCLSPNSAEYKILNATHSSDDGGYDEEEDIQSHTVNGDDHIVYRGISCKHESNLDEERMRSETSPMLPTRRLLHNNDGEKAIGFIGAMKIPGVLEFSFSLFFSKLVSYTFLYWLPLYISSSTSYDATLSADLSTLFDVGGIAGAIAAGILSDYSGMSALTCAFMFILAIPMLFIYDYIGSSSLVTNIILLMLTGALVNGPYSLITTAVSAELGTHPSLGDDAKALATVTAIIDGTGSIGAAVGPLLAGIVSRWMGWHNVFYMLMISDLIALILLSRLVYREIRLYRQRRLAV</sequence>
<keyword evidence="13" id="KW-1185">Reference proteome</keyword>
<feature type="transmembrane region" description="Helical" evidence="10">
    <location>
        <begin position="130"/>
        <end position="152"/>
    </location>
</feature>
<feature type="transmembrane region" description="Helical" evidence="10">
    <location>
        <begin position="408"/>
        <end position="428"/>
    </location>
</feature>
<keyword evidence="5 10" id="KW-0812">Transmembrane</keyword>
<comment type="caution">
    <text evidence="12">The sequence shown here is derived from an EMBL/GenBank/DDBJ whole genome shotgun (WGS) entry which is preliminary data.</text>
</comment>
<feature type="transmembrane region" description="Helical" evidence="10">
    <location>
        <begin position="158"/>
        <end position="186"/>
    </location>
</feature>
<evidence type="ECO:0000256" key="10">
    <source>
        <dbReference type="SAM" id="Phobius"/>
    </source>
</evidence>
<protein>
    <recommendedName>
        <fullName evidence="8">Sugar phosphate exchanger 3</fullName>
    </recommendedName>
    <alternativeName>
        <fullName evidence="9">Solute carrier family 37 member 3</fullName>
    </alternativeName>
</protein>
<accession>A0AA39FC22</accession>
<feature type="transmembrane region" description="Helical" evidence="10">
    <location>
        <begin position="343"/>
        <end position="364"/>
    </location>
</feature>
<keyword evidence="7 10" id="KW-0472">Membrane</keyword>
<dbReference type="AlphaFoldDB" id="A0AA39FC22"/>
<evidence type="ECO:0000256" key="3">
    <source>
        <dbReference type="ARBA" id="ARBA00022448"/>
    </source>
</evidence>
<comment type="subcellular location">
    <subcellularLocation>
        <location evidence="1">Membrane</location>
        <topology evidence="1">Multi-pass membrane protein</topology>
    </subcellularLocation>
</comment>
<evidence type="ECO:0000256" key="6">
    <source>
        <dbReference type="ARBA" id="ARBA00022989"/>
    </source>
</evidence>
<evidence type="ECO:0000313" key="12">
    <source>
        <dbReference type="EMBL" id="KAK0166799.1"/>
    </source>
</evidence>
<dbReference type="InterPro" id="IPR000849">
    <property type="entry name" value="Sugar_P_transporter"/>
</dbReference>
<dbReference type="SUPFAM" id="SSF103473">
    <property type="entry name" value="MFS general substrate transporter"/>
    <property type="match status" value="1"/>
</dbReference>
<keyword evidence="3" id="KW-0813">Transport</keyword>
<evidence type="ECO:0000313" key="13">
    <source>
        <dbReference type="Proteomes" id="UP001168972"/>
    </source>
</evidence>
<dbReference type="InterPro" id="IPR020846">
    <property type="entry name" value="MFS_dom"/>
</dbReference>
<dbReference type="GO" id="GO:0016020">
    <property type="term" value="C:membrane"/>
    <property type="evidence" value="ECO:0007669"/>
    <property type="project" value="UniProtKB-SubCell"/>
</dbReference>
<comment type="similarity">
    <text evidence="2">Belongs to the major facilitator superfamily. Organophosphate:Pi antiporter (OPA) (TC 2.A.1.4) family.</text>
</comment>
<feature type="transmembrane region" description="Helical" evidence="10">
    <location>
        <begin position="509"/>
        <end position="529"/>
    </location>
</feature>
<dbReference type="Gene3D" id="1.20.1250.20">
    <property type="entry name" value="MFS general substrate transporter like domains"/>
    <property type="match status" value="2"/>
</dbReference>
<dbReference type="GO" id="GO:0022857">
    <property type="term" value="F:transmembrane transporter activity"/>
    <property type="evidence" value="ECO:0007669"/>
    <property type="project" value="InterPro"/>
</dbReference>
<evidence type="ECO:0000259" key="11">
    <source>
        <dbReference type="PROSITE" id="PS50850"/>
    </source>
</evidence>
<feature type="transmembrane region" description="Helical" evidence="10">
    <location>
        <begin position="225"/>
        <end position="244"/>
    </location>
</feature>
<dbReference type="Proteomes" id="UP001168972">
    <property type="component" value="Unassembled WGS sequence"/>
</dbReference>
<dbReference type="InterPro" id="IPR036259">
    <property type="entry name" value="MFS_trans_sf"/>
</dbReference>
<evidence type="ECO:0000256" key="9">
    <source>
        <dbReference type="ARBA" id="ARBA00042039"/>
    </source>
</evidence>
<organism evidence="12 13">
    <name type="scientific">Microctonus hyperodae</name>
    <name type="common">Parasitoid wasp</name>
    <dbReference type="NCBI Taxonomy" id="165561"/>
    <lineage>
        <taxon>Eukaryota</taxon>
        <taxon>Metazoa</taxon>
        <taxon>Ecdysozoa</taxon>
        <taxon>Arthropoda</taxon>
        <taxon>Hexapoda</taxon>
        <taxon>Insecta</taxon>
        <taxon>Pterygota</taxon>
        <taxon>Neoptera</taxon>
        <taxon>Endopterygota</taxon>
        <taxon>Hymenoptera</taxon>
        <taxon>Apocrita</taxon>
        <taxon>Ichneumonoidea</taxon>
        <taxon>Braconidae</taxon>
        <taxon>Euphorinae</taxon>
        <taxon>Microctonus</taxon>
    </lineage>
</organism>
<feature type="transmembrane region" description="Helical" evidence="10">
    <location>
        <begin position="36"/>
        <end position="52"/>
    </location>
</feature>
<feature type="domain" description="Major facilitator superfamily (MFS) profile" evidence="11">
    <location>
        <begin position="38"/>
        <end position="532"/>
    </location>
</feature>
<dbReference type="FunFam" id="1.20.1250.20:FF:000028">
    <property type="entry name" value="Sugar phosphate exchanger 3 isoform 1"/>
    <property type="match status" value="1"/>
</dbReference>
<evidence type="ECO:0000256" key="5">
    <source>
        <dbReference type="ARBA" id="ARBA00022692"/>
    </source>
</evidence>
<feature type="transmembrane region" description="Helical" evidence="10">
    <location>
        <begin position="384"/>
        <end position="401"/>
    </location>
</feature>
<feature type="transmembrane region" description="Helical" evidence="10">
    <location>
        <begin position="99"/>
        <end position="123"/>
    </location>
</feature>
<proteinExistence type="inferred from homology"/>
<evidence type="ECO:0000256" key="4">
    <source>
        <dbReference type="ARBA" id="ARBA00022597"/>
    </source>
</evidence>
<keyword evidence="4" id="KW-0762">Sugar transport</keyword>
<evidence type="ECO:0000256" key="2">
    <source>
        <dbReference type="ARBA" id="ARBA00009598"/>
    </source>
</evidence>
<reference evidence="12" key="2">
    <citation type="submission" date="2023-03" db="EMBL/GenBank/DDBJ databases">
        <authorList>
            <person name="Inwood S.N."/>
            <person name="Skelly J.G."/>
            <person name="Guhlin J."/>
            <person name="Harrop T.W.R."/>
            <person name="Goldson S.G."/>
            <person name="Dearden P.K."/>
        </authorList>
    </citation>
    <scope>NUCLEOTIDE SEQUENCE</scope>
    <source>
        <strain evidence="12">Lincoln</strain>
        <tissue evidence="12">Whole body</tissue>
    </source>
</reference>
<dbReference type="PROSITE" id="PS50850">
    <property type="entry name" value="MFS"/>
    <property type="match status" value="1"/>
</dbReference>